<evidence type="ECO:0000313" key="1">
    <source>
        <dbReference type="EMBL" id="EKC43460.1"/>
    </source>
</evidence>
<accession>K1RPA2</accession>
<name>K1RPA2_9ZZZZ</name>
<dbReference type="AlphaFoldDB" id="K1RPA2"/>
<proteinExistence type="predicted"/>
<dbReference type="EMBL" id="AJWZ01012006">
    <property type="protein sequence ID" value="EKC43460.1"/>
    <property type="molecule type" value="Genomic_DNA"/>
</dbReference>
<protein>
    <submittedName>
        <fullName evidence="1">Uncharacterized protein</fullName>
    </submittedName>
</protein>
<organism evidence="1">
    <name type="scientific">human gut metagenome</name>
    <dbReference type="NCBI Taxonomy" id="408170"/>
    <lineage>
        <taxon>unclassified sequences</taxon>
        <taxon>metagenomes</taxon>
        <taxon>organismal metagenomes</taxon>
    </lineage>
</organism>
<gene>
    <name evidence="1" type="ORF">OBE_17990</name>
</gene>
<reference evidence="1" key="1">
    <citation type="journal article" date="2013" name="Environ. Microbiol.">
        <title>Microbiota from the distal guts of lean and obese adolescents exhibit partial functional redundancy besides clear differences in community structure.</title>
        <authorList>
            <person name="Ferrer M."/>
            <person name="Ruiz A."/>
            <person name="Lanza F."/>
            <person name="Haange S.B."/>
            <person name="Oberbach A."/>
            <person name="Till H."/>
            <person name="Bargiela R."/>
            <person name="Campoy C."/>
            <person name="Segura M.T."/>
            <person name="Richter M."/>
            <person name="von Bergen M."/>
            <person name="Seifert J."/>
            <person name="Suarez A."/>
        </authorList>
    </citation>
    <scope>NUCLEOTIDE SEQUENCE</scope>
</reference>
<dbReference type="Pfam" id="PF19553">
    <property type="entry name" value="DUF6076"/>
    <property type="match status" value="1"/>
</dbReference>
<sequence length="126" mass="14510">MRQAFLLQKGYHTKYCDSPNPDNPRYSCAQLGYRTRGVKETAADSPLTQALSRCYQRIDKDKARGIITAEEQMRLRAKAEELYHEARTQPGMPYEAFNESLATRNLYPLCGVQRKSKPVGRPRKQK</sequence>
<dbReference type="InterPro" id="IPR045722">
    <property type="entry name" value="DUF6076"/>
</dbReference>
<comment type="caution">
    <text evidence="1">The sequence shown here is derived from an EMBL/GenBank/DDBJ whole genome shotgun (WGS) entry which is preliminary data.</text>
</comment>